<dbReference type="InterPro" id="IPR029071">
    <property type="entry name" value="Ubiquitin-like_domsf"/>
</dbReference>
<evidence type="ECO:0000313" key="3">
    <source>
        <dbReference type="Proteomes" id="UP001165289"/>
    </source>
</evidence>
<name>A0AAV7KHM7_9METZ</name>
<dbReference type="InterPro" id="IPR050158">
    <property type="entry name" value="Ubiquitin_ubiquitin-like"/>
</dbReference>
<dbReference type="Pfam" id="PF00240">
    <property type="entry name" value="ubiquitin"/>
    <property type="match status" value="1"/>
</dbReference>
<keyword evidence="3" id="KW-1185">Reference proteome</keyword>
<proteinExistence type="predicted"/>
<reference evidence="2 3" key="1">
    <citation type="journal article" date="2023" name="BMC Biol.">
        <title>The compact genome of the sponge Oopsacas minuta (Hexactinellida) is lacking key metazoan core genes.</title>
        <authorList>
            <person name="Santini S."/>
            <person name="Schenkelaars Q."/>
            <person name="Jourda C."/>
            <person name="Duchesne M."/>
            <person name="Belahbib H."/>
            <person name="Rocher C."/>
            <person name="Selva M."/>
            <person name="Riesgo A."/>
            <person name="Vervoort M."/>
            <person name="Leys S.P."/>
            <person name="Kodjabachian L."/>
            <person name="Le Bivic A."/>
            <person name="Borchiellini C."/>
            <person name="Claverie J.M."/>
            <person name="Renard E."/>
        </authorList>
    </citation>
    <scope>NUCLEOTIDE SEQUENCE [LARGE SCALE GENOMIC DNA]</scope>
    <source>
        <strain evidence="2">SPO-2</strain>
    </source>
</reference>
<gene>
    <name evidence="2" type="ORF">LOD99_10320</name>
</gene>
<dbReference type="Proteomes" id="UP001165289">
    <property type="component" value="Unassembled WGS sequence"/>
</dbReference>
<comment type="caution">
    <text evidence="2">The sequence shown here is derived from an EMBL/GenBank/DDBJ whole genome shotgun (WGS) entry which is preliminary data.</text>
</comment>
<evidence type="ECO:0000259" key="1">
    <source>
        <dbReference type="PROSITE" id="PS50053"/>
    </source>
</evidence>
<feature type="domain" description="Ubiquitin-like" evidence="1">
    <location>
        <begin position="29"/>
        <end position="88"/>
    </location>
</feature>
<dbReference type="SMART" id="SM00213">
    <property type="entry name" value="UBQ"/>
    <property type="match status" value="1"/>
</dbReference>
<dbReference type="PROSITE" id="PS50053">
    <property type="entry name" value="UBIQUITIN_2"/>
    <property type="match status" value="1"/>
</dbReference>
<dbReference type="SUPFAM" id="SSF54236">
    <property type="entry name" value="Ubiquitin-like"/>
    <property type="match status" value="1"/>
</dbReference>
<accession>A0AAV7KHM7</accession>
<dbReference type="InterPro" id="IPR000626">
    <property type="entry name" value="Ubiquitin-like_dom"/>
</dbReference>
<protein>
    <submittedName>
        <fullName evidence="2">Ubiquitin</fullName>
    </submittedName>
</protein>
<evidence type="ECO:0000313" key="2">
    <source>
        <dbReference type="EMBL" id="KAI6660678.1"/>
    </source>
</evidence>
<dbReference type="Gene3D" id="3.10.20.90">
    <property type="entry name" value="Phosphatidylinositol 3-kinase Catalytic Subunit, Chain A, domain 1"/>
    <property type="match status" value="1"/>
</dbReference>
<dbReference type="PANTHER" id="PTHR10666">
    <property type="entry name" value="UBIQUITIN"/>
    <property type="match status" value="1"/>
</dbReference>
<dbReference type="EMBL" id="JAKMXF010000029">
    <property type="protein sequence ID" value="KAI6660678.1"/>
    <property type="molecule type" value="Genomic_DNA"/>
</dbReference>
<organism evidence="2 3">
    <name type="scientific">Oopsacas minuta</name>
    <dbReference type="NCBI Taxonomy" id="111878"/>
    <lineage>
        <taxon>Eukaryota</taxon>
        <taxon>Metazoa</taxon>
        <taxon>Porifera</taxon>
        <taxon>Hexactinellida</taxon>
        <taxon>Hexasterophora</taxon>
        <taxon>Lyssacinosida</taxon>
        <taxon>Leucopsacidae</taxon>
        <taxon>Oopsacas</taxon>
    </lineage>
</organism>
<sequence>MEMDTIFILGLSTKVYTINIEKGELKVYTIGKLKSDISAKCGIKVEHQRLLYAGKQLEEMRNGFVMNAQDYGITNNSTIMLVIRLPGGM</sequence>
<dbReference type="AlphaFoldDB" id="A0AAV7KHM7"/>